<dbReference type="AlphaFoldDB" id="A0A183SZX4"/>
<gene>
    <name evidence="1" type="ORF">SSLN_LOCUS9772</name>
</gene>
<reference evidence="3" key="1">
    <citation type="submission" date="2016-06" db="UniProtKB">
        <authorList>
            <consortium name="WormBaseParasite"/>
        </authorList>
    </citation>
    <scope>IDENTIFICATION</scope>
</reference>
<keyword evidence="2" id="KW-1185">Reference proteome</keyword>
<dbReference type="InterPro" id="IPR036691">
    <property type="entry name" value="Endo/exonu/phosph_ase_sf"/>
</dbReference>
<proteinExistence type="predicted"/>
<evidence type="ECO:0000313" key="3">
    <source>
        <dbReference type="WBParaSite" id="SSLN_0001013401-mRNA-1"/>
    </source>
</evidence>
<evidence type="ECO:0000313" key="1">
    <source>
        <dbReference type="EMBL" id="VDL96157.1"/>
    </source>
</evidence>
<dbReference type="OrthoDB" id="6144240at2759"/>
<dbReference type="EMBL" id="UYSU01035443">
    <property type="protein sequence ID" value="VDL96157.1"/>
    <property type="molecule type" value="Genomic_DNA"/>
</dbReference>
<dbReference type="Gene3D" id="3.60.10.10">
    <property type="entry name" value="Endonuclease/exonuclease/phosphatase"/>
    <property type="match status" value="1"/>
</dbReference>
<name>A0A183SZX4_SCHSO</name>
<accession>A0A183SZX4</accession>
<dbReference type="WBParaSite" id="SSLN_0001013401-mRNA-1">
    <property type="protein sequence ID" value="SSLN_0001013401-mRNA-1"/>
    <property type="gene ID" value="SSLN_0001013401"/>
</dbReference>
<protein>
    <submittedName>
        <fullName evidence="3">Endo/exonuclease/phosphatase domain-containing protein</fullName>
    </submittedName>
</protein>
<dbReference type="Proteomes" id="UP000275846">
    <property type="component" value="Unassembled WGS sequence"/>
</dbReference>
<evidence type="ECO:0000313" key="2">
    <source>
        <dbReference type="Proteomes" id="UP000275846"/>
    </source>
</evidence>
<reference evidence="1 2" key="2">
    <citation type="submission" date="2018-11" db="EMBL/GenBank/DDBJ databases">
        <authorList>
            <consortium name="Pathogen Informatics"/>
        </authorList>
    </citation>
    <scope>NUCLEOTIDE SEQUENCE [LARGE SCALE GENOMIC DNA]</scope>
    <source>
        <strain evidence="1 2">NST_G2</strain>
    </source>
</reference>
<sequence>MVPNYHFWLLEVGFFPSTTPRATIMTSGLNQVRVSSAVCASTSSLSDSRTSHLHPLKKSYGDSKSNPGVLGSHGLGSCNDNGLILLRTCAEHRLLLTNTFFRLPTRENATWIHPRSRRWQLLDYVLVRRRDRQEVLVTKAIRYANGWMDHCLVISQIRLRLQPQRRPQGKRPPCKLNTLLLNLPAHCFDFRNQITKKLEHMHAPDNNATVERRWCQLRNVIQSTTLEVLGRARRQYQDWFDDNDADISKLFVEKSGLHKACIGLWTDATNAAFLRCRRLVQQRLREMQDAWVIRKAEETQRYAERNEMKNFFEAIKDIYGPCVKGTTPLLSSEGTTADREITISEARGRALQKCP</sequence>
<organism evidence="3">
    <name type="scientific">Schistocephalus solidus</name>
    <name type="common">Tapeworm</name>
    <dbReference type="NCBI Taxonomy" id="70667"/>
    <lineage>
        <taxon>Eukaryota</taxon>
        <taxon>Metazoa</taxon>
        <taxon>Spiralia</taxon>
        <taxon>Lophotrochozoa</taxon>
        <taxon>Platyhelminthes</taxon>
        <taxon>Cestoda</taxon>
        <taxon>Eucestoda</taxon>
        <taxon>Diphyllobothriidea</taxon>
        <taxon>Diphyllobothriidae</taxon>
        <taxon>Schistocephalus</taxon>
    </lineage>
</organism>